<evidence type="ECO:0000313" key="9">
    <source>
        <dbReference type="EMBL" id="EOD01884.1"/>
    </source>
</evidence>
<evidence type="ECO:0000256" key="3">
    <source>
        <dbReference type="ARBA" id="ARBA00022989"/>
    </source>
</evidence>
<dbReference type="InterPro" id="IPR056738">
    <property type="entry name" value="NfeD1b_N"/>
</dbReference>
<feature type="transmembrane region" description="Helical" evidence="5">
    <location>
        <begin position="300"/>
        <end position="319"/>
    </location>
</feature>
<organism evidence="9 10">
    <name type="scientific">Caldisalinibacter kiritimatiensis</name>
    <dbReference type="NCBI Taxonomy" id="1304284"/>
    <lineage>
        <taxon>Bacteria</taxon>
        <taxon>Bacillati</taxon>
        <taxon>Bacillota</taxon>
        <taxon>Tissierellia</taxon>
        <taxon>Tissierellales</taxon>
        <taxon>Thermohalobacteraceae</taxon>
        <taxon>Caldisalinibacter</taxon>
    </lineage>
</organism>
<dbReference type="Pfam" id="PF01957">
    <property type="entry name" value="NfeD"/>
    <property type="match status" value="1"/>
</dbReference>
<feature type="transmembrane region" description="Helical" evidence="5">
    <location>
        <begin position="6"/>
        <end position="27"/>
    </location>
</feature>
<dbReference type="InterPro" id="IPR012340">
    <property type="entry name" value="NA-bd_OB-fold"/>
</dbReference>
<dbReference type="InterPro" id="IPR052165">
    <property type="entry name" value="Membrane_assoc_protease"/>
</dbReference>
<dbReference type="Pfam" id="PF24961">
    <property type="entry name" value="NfeD_membrane"/>
    <property type="match status" value="1"/>
</dbReference>
<evidence type="ECO:0000256" key="2">
    <source>
        <dbReference type="ARBA" id="ARBA00022692"/>
    </source>
</evidence>
<dbReference type="Proteomes" id="UP000013378">
    <property type="component" value="Unassembled WGS sequence"/>
</dbReference>
<dbReference type="PANTHER" id="PTHR33507">
    <property type="entry name" value="INNER MEMBRANE PROTEIN YBBJ"/>
    <property type="match status" value="1"/>
</dbReference>
<proteinExistence type="predicted"/>
<evidence type="ECO:0000259" key="7">
    <source>
        <dbReference type="Pfam" id="PF24961"/>
    </source>
</evidence>
<comment type="caution">
    <text evidence="9">The sequence shown here is derived from an EMBL/GenBank/DDBJ whole genome shotgun (WGS) entry which is preliminary data.</text>
</comment>
<evidence type="ECO:0000259" key="8">
    <source>
        <dbReference type="Pfam" id="PF25145"/>
    </source>
</evidence>
<protein>
    <submittedName>
        <fullName evidence="9">Uncharacterized protein</fullName>
    </submittedName>
</protein>
<name>R1CZ84_9FIRM</name>
<dbReference type="InterPro" id="IPR002810">
    <property type="entry name" value="NfeD-like_C"/>
</dbReference>
<dbReference type="PANTHER" id="PTHR33507:SF3">
    <property type="entry name" value="INNER MEMBRANE PROTEIN YBBJ"/>
    <property type="match status" value="1"/>
</dbReference>
<sequence>MLNKIRYIFICFSLLIIMFLSITMGFAQTGKDVYVIPIKGDINKATYQFVDSKIEEVSELNPAAIIFEIDTYGGRIDYANEIKESIMKIDYPTIAYVNTKAESAGVLVTVACEKIVMSQGATIGSAETIPNTEKAMSLWLSWLRDTSTRRGRDSVLVSSMADKDIEIEGVVEKGELLNLNSREANEIGFTDLVSNNYREILNYFDIEYAEIVKAKTDLRTNVARILTNPYISSLLLSIGFIGLLVEIFAPGFGAGGTLSLIAFSLFFGGSILVGNSSWGVLVIFAAGVVLLLIEAAAPGFGIPGIGGLICIGASIILAAGSVRTGILSIAVALILTILTAYVLIKQGYKSPYLDRIILRTKQEKEIGYSGVKLTKEYIGKEGIVITFLRPSGTIEIEGERVDAVSEGSFIEKGAKVKVIKVEGPKIVVRKI</sequence>
<dbReference type="Pfam" id="PF25145">
    <property type="entry name" value="NfeD1b_N"/>
    <property type="match status" value="1"/>
</dbReference>
<feature type="domain" description="NfeD-like C-terminal" evidence="6">
    <location>
        <begin position="375"/>
        <end position="430"/>
    </location>
</feature>
<feature type="transmembrane region" description="Helical" evidence="5">
    <location>
        <begin position="234"/>
        <end position="254"/>
    </location>
</feature>
<keyword evidence="4 5" id="KW-0472">Membrane</keyword>
<feature type="transmembrane region" description="Helical" evidence="5">
    <location>
        <begin position="260"/>
        <end position="293"/>
    </location>
</feature>
<keyword evidence="10" id="KW-1185">Reference proteome</keyword>
<dbReference type="PATRIC" id="fig|1304284.3.peg.45"/>
<evidence type="ECO:0000259" key="6">
    <source>
        <dbReference type="Pfam" id="PF01957"/>
    </source>
</evidence>
<dbReference type="Gene3D" id="3.90.226.10">
    <property type="entry name" value="2-enoyl-CoA Hydratase, Chain A, domain 1"/>
    <property type="match status" value="1"/>
</dbReference>
<evidence type="ECO:0000256" key="5">
    <source>
        <dbReference type="SAM" id="Phobius"/>
    </source>
</evidence>
<dbReference type="AlphaFoldDB" id="R1CZ84"/>
<dbReference type="InterPro" id="IPR029045">
    <property type="entry name" value="ClpP/crotonase-like_dom_sf"/>
</dbReference>
<evidence type="ECO:0000256" key="4">
    <source>
        <dbReference type="ARBA" id="ARBA00023136"/>
    </source>
</evidence>
<dbReference type="RefSeq" id="WP_006305397.1">
    <property type="nucleotide sequence ID" value="NZ_ARZA01000004.1"/>
</dbReference>
<feature type="transmembrane region" description="Helical" evidence="5">
    <location>
        <begin position="325"/>
        <end position="344"/>
    </location>
</feature>
<dbReference type="GO" id="GO:0005886">
    <property type="term" value="C:plasma membrane"/>
    <property type="evidence" value="ECO:0007669"/>
    <property type="project" value="TreeGrafter"/>
</dbReference>
<dbReference type="EMBL" id="ARZA01000004">
    <property type="protein sequence ID" value="EOD01884.1"/>
    <property type="molecule type" value="Genomic_DNA"/>
</dbReference>
<dbReference type="STRING" id="1304284.L21TH_0045"/>
<feature type="domain" description="NfeD integral membrane" evidence="7">
    <location>
        <begin position="230"/>
        <end position="345"/>
    </location>
</feature>
<reference evidence="9 10" key="1">
    <citation type="journal article" date="2015" name="Geomicrobiol. J.">
        <title>Caldisalinibacter kiritimatiensis gen. nov., sp. nov., a moderately thermohalophilic thiosulfate-reducing bacterium from a hypersaline microbial mat.</title>
        <authorList>
            <person name="Ben Hania W."/>
            <person name="Joseph M."/>
            <person name="Fiebig A."/>
            <person name="Bunk B."/>
            <person name="Klenk H.-P."/>
            <person name="Fardeau M.-L."/>
            <person name="Spring S."/>
        </authorList>
    </citation>
    <scope>NUCLEOTIDE SEQUENCE [LARGE SCALE GENOMIC DNA]</scope>
    <source>
        <strain evidence="9 10">L21-TH-D2</strain>
    </source>
</reference>
<evidence type="ECO:0000256" key="1">
    <source>
        <dbReference type="ARBA" id="ARBA00004141"/>
    </source>
</evidence>
<keyword evidence="3 5" id="KW-1133">Transmembrane helix</keyword>
<accession>R1CZ84</accession>
<dbReference type="SUPFAM" id="SSF141322">
    <property type="entry name" value="NfeD domain-like"/>
    <property type="match status" value="1"/>
</dbReference>
<comment type="subcellular location">
    <subcellularLocation>
        <location evidence="1">Membrane</location>
        <topology evidence="1">Multi-pass membrane protein</topology>
    </subcellularLocation>
</comment>
<evidence type="ECO:0000313" key="10">
    <source>
        <dbReference type="Proteomes" id="UP000013378"/>
    </source>
</evidence>
<feature type="domain" description="NfeD1b N-terminal" evidence="8">
    <location>
        <begin position="33"/>
        <end position="213"/>
    </location>
</feature>
<dbReference type="Gene3D" id="2.40.50.140">
    <property type="entry name" value="Nucleic acid-binding proteins"/>
    <property type="match status" value="1"/>
</dbReference>
<dbReference type="CDD" id="cd07021">
    <property type="entry name" value="Clp_protease_NfeD_like"/>
    <property type="match status" value="1"/>
</dbReference>
<dbReference type="InterPro" id="IPR056739">
    <property type="entry name" value="NfeD_membrane"/>
</dbReference>
<gene>
    <name evidence="9" type="ORF">L21TH_0045</name>
</gene>
<keyword evidence="2 5" id="KW-0812">Transmembrane</keyword>
<dbReference type="eggNOG" id="COG1030">
    <property type="taxonomic scope" value="Bacteria"/>
</dbReference>
<dbReference type="SUPFAM" id="SSF52096">
    <property type="entry name" value="ClpP/crotonase"/>
    <property type="match status" value="1"/>
</dbReference>